<organism evidence="2 3">
    <name type="scientific">Dreissena polymorpha</name>
    <name type="common">Zebra mussel</name>
    <name type="synonym">Mytilus polymorpha</name>
    <dbReference type="NCBI Taxonomy" id="45954"/>
    <lineage>
        <taxon>Eukaryota</taxon>
        <taxon>Metazoa</taxon>
        <taxon>Spiralia</taxon>
        <taxon>Lophotrochozoa</taxon>
        <taxon>Mollusca</taxon>
        <taxon>Bivalvia</taxon>
        <taxon>Autobranchia</taxon>
        <taxon>Heteroconchia</taxon>
        <taxon>Euheterodonta</taxon>
        <taxon>Imparidentia</taxon>
        <taxon>Neoheterodontei</taxon>
        <taxon>Myida</taxon>
        <taxon>Dreissenoidea</taxon>
        <taxon>Dreissenidae</taxon>
        <taxon>Dreissena</taxon>
    </lineage>
</organism>
<feature type="transmembrane region" description="Helical" evidence="1">
    <location>
        <begin position="107"/>
        <end position="126"/>
    </location>
</feature>
<dbReference type="PANTHER" id="PTHR10796:SF92">
    <property type="entry name" value="PATCHED-RELATED, ISOFORM A"/>
    <property type="match status" value="1"/>
</dbReference>
<dbReference type="InterPro" id="IPR001036">
    <property type="entry name" value="Acrflvin-R"/>
</dbReference>
<dbReference type="EMBL" id="JAIWYP010000001">
    <property type="protein sequence ID" value="KAH3882822.1"/>
    <property type="molecule type" value="Genomic_DNA"/>
</dbReference>
<evidence type="ECO:0000313" key="3">
    <source>
        <dbReference type="Proteomes" id="UP000828390"/>
    </source>
</evidence>
<keyword evidence="1" id="KW-0472">Membrane</keyword>
<reference evidence="2" key="1">
    <citation type="journal article" date="2019" name="bioRxiv">
        <title>The Genome of the Zebra Mussel, Dreissena polymorpha: A Resource for Invasive Species Research.</title>
        <authorList>
            <person name="McCartney M.A."/>
            <person name="Auch B."/>
            <person name="Kono T."/>
            <person name="Mallez S."/>
            <person name="Zhang Y."/>
            <person name="Obille A."/>
            <person name="Becker A."/>
            <person name="Abrahante J.E."/>
            <person name="Garbe J."/>
            <person name="Badalamenti J.P."/>
            <person name="Herman A."/>
            <person name="Mangelson H."/>
            <person name="Liachko I."/>
            <person name="Sullivan S."/>
            <person name="Sone E.D."/>
            <person name="Koren S."/>
            <person name="Silverstein K.A.T."/>
            <person name="Beckman K.B."/>
            <person name="Gohl D.M."/>
        </authorList>
    </citation>
    <scope>NUCLEOTIDE SEQUENCE</scope>
    <source>
        <strain evidence="2">Duluth1</strain>
        <tissue evidence="2">Whole animal</tissue>
    </source>
</reference>
<dbReference type="Proteomes" id="UP000828390">
    <property type="component" value="Unassembled WGS sequence"/>
</dbReference>
<dbReference type="GO" id="GO:0016020">
    <property type="term" value="C:membrane"/>
    <property type="evidence" value="ECO:0007669"/>
    <property type="project" value="InterPro"/>
</dbReference>
<evidence type="ECO:0000313" key="2">
    <source>
        <dbReference type="EMBL" id="KAH3882822.1"/>
    </source>
</evidence>
<feature type="transmembrane region" description="Helical" evidence="1">
    <location>
        <begin position="49"/>
        <end position="67"/>
    </location>
</feature>
<proteinExistence type="predicted"/>
<dbReference type="SUPFAM" id="SSF82866">
    <property type="entry name" value="Multidrug efflux transporter AcrB transmembrane domain"/>
    <property type="match status" value="1"/>
</dbReference>
<comment type="caution">
    <text evidence="2">The sequence shown here is derived from an EMBL/GenBank/DDBJ whole genome shotgun (WGS) entry which is preliminary data.</text>
</comment>
<dbReference type="InterPro" id="IPR051697">
    <property type="entry name" value="Patched_domain-protein"/>
</dbReference>
<dbReference type="Gene3D" id="1.20.1640.10">
    <property type="entry name" value="Multidrug efflux transporter AcrB transmembrane domain"/>
    <property type="match status" value="1"/>
</dbReference>
<accession>A0A9D4MX55</accession>
<dbReference type="AlphaFoldDB" id="A0A9D4MX55"/>
<name>A0A9D4MX55_DREPO</name>
<keyword evidence="3" id="KW-1185">Reference proteome</keyword>
<protein>
    <submittedName>
        <fullName evidence="2">Uncharacterized protein</fullName>
    </submittedName>
</protein>
<evidence type="ECO:0000256" key="1">
    <source>
        <dbReference type="SAM" id="Phobius"/>
    </source>
</evidence>
<feature type="transmembrane region" description="Helical" evidence="1">
    <location>
        <begin position="175"/>
        <end position="199"/>
    </location>
</feature>
<feature type="transmembrane region" description="Helical" evidence="1">
    <location>
        <begin position="74"/>
        <end position="95"/>
    </location>
</feature>
<gene>
    <name evidence="2" type="ORF">DPMN_006767</name>
</gene>
<sequence length="231" mass="25550">MSRDLKDSQEEGKFMLEAREIADASEFKCFAYSPFFISFEQFVQILPQTLQSTGIALAAVFFVTCIFMPHPVLIIFVTITVTMIMAGVFGFLLYLDVALSSITMIELIMSIGFSIDFTAHICHGFMTSRCKTRDEKVRDAIDKTGSPIFHGAVSSLLGIIVLAAAKSYIFRTFAAVMGFVLFFGITHALLLLPVVLSWIGPMRSEDKTRPQLNATSGRNSPMEGLKAYEGL</sequence>
<keyword evidence="1" id="KW-0812">Transmembrane</keyword>
<reference evidence="2" key="2">
    <citation type="submission" date="2020-11" db="EMBL/GenBank/DDBJ databases">
        <authorList>
            <person name="McCartney M.A."/>
            <person name="Auch B."/>
            <person name="Kono T."/>
            <person name="Mallez S."/>
            <person name="Becker A."/>
            <person name="Gohl D.M."/>
            <person name="Silverstein K.A.T."/>
            <person name="Koren S."/>
            <person name="Bechman K.B."/>
            <person name="Herman A."/>
            <person name="Abrahante J.E."/>
            <person name="Garbe J."/>
        </authorList>
    </citation>
    <scope>NUCLEOTIDE SEQUENCE</scope>
    <source>
        <strain evidence="2">Duluth1</strain>
        <tissue evidence="2">Whole animal</tissue>
    </source>
</reference>
<keyword evidence="1" id="KW-1133">Transmembrane helix</keyword>
<dbReference type="PANTHER" id="PTHR10796">
    <property type="entry name" value="PATCHED-RELATED"/>
    <property type="match status" value="1"/>
</dbReference>
<dbReference type="GO" id="GO:0022857">
    <property type="term" value="F:transmembrane transporter activity"/>
    <property type="evidence" value="ECO:0007669"/>
    <property type="project" value="InterPro"/>
</dbReference>
<dbReference type="PRINTS" id="PR00702">
    <property type="entry name" value="ACRIFLAVINRP"/>
</dbReference>
<feature type="transmembrane region" description="Helical" evidence="1">
    <location>
        <begin position="147"/>
        <end position="169"/>
    </location>
</feature>